<name>A0A1E4SU67_9ASCO</name>
<dbReference type="SUPFAM" id="SSF53067">
    <property type="entry name" value="Actin-like ATPase domain"/>
    <property type="match status" value="2"/>
</dbReference>
<evidence type="ECO:0000313" key="5">
    <source>
        <dbReference type="Proteomes" id="UP000094801"/>
    </source>
</evidence>
<sequence length="841" mass="93405">MPPRKAKRPPPPEFESPADIQSETPSKRATPDPNDLGTTVTGTTSKVPAIVLQRRREGRIRAMEKLQTKLDALGIKRTDTENNLTFSSIPVIQLINQKNYYTDYLKKDEQAKIVRENKEKLNEKRNSKIRESELKKQDIISKLKANSTATPDLDDDQDDDDDDDEGKVGSKTFIFHPGSENIRIGLSSEVDPIVVPNIIAYKLRGENQCNYSSRQDPERVVDETTGDLKITNEFFLKNKKAIQSNFRERMKYYKRRILPNSNETCYNYNKKVTSEIIKDHDDVLKVEYLKTKDQPDCVIGDDVFKLDDLDKWMIRSPFLSGHFNDKDLSYTSQQEILGDVQTMLTKTLSLKFGISGRKTLNSYNCIFIIPNLYDKSYVESMFSLLLTGIGFGQVTILQEGLAATFGTGISTACVVDIGATSTKICCIEDGLIAPNSAIELSYGGSDITRFFTKNLITQQFPYKDVNLNNIRDWNLMKSLKEKTLTFNDANVAVQLFNFVTRGPGLKTEKFEFKCFDEVMVSPMGLFYPDVFLENKGTSIKDDIASNAMLLGKLQPAKKIHAPLFGQSGCSDGLLGGANLEALCQSGHSTDGKSICSMDLVELIDHLVIHPPVFTSSNNNTGNNELNDDADDDQLTNSTGPTSTGLGGSSNATSNTENGSSSSSSSASDGISIDFQKNMTPLEQAIIQSITYSSFSDQARLERLYSNILIVGGGGKLEGLDGILIDRLHMARSGLLASNKLAEVIKVVKQWKDEALSDGSIESGEFRLSKSQIQELNSMIVSGQLSTIEILSNSKDIDPAMLICKGGSVFSRLKIADELWVDEKNWDELGVRCFNYTCLFNY</sequence>
<comment type="similarity">
    <text evidence="1">Belongs to the actin family.</text>
</comment>
<dbReference type="OrthoDB" id="5572108at2759"/>
<dbReference type="Gene3D" id="3.30.420.40">
    <property type="match status" value="2"/>
</dbReference>
<organism evidence="4 5">
    <name type="scientific">[Candida] arabinofermentans NRRL YB-2248</name>
    <dbReference type="NCBI Taxonomy" id="983967"/>
    <lineage>
        <taxon>Eukaryota</taxon>
        <taxon>Fungi</taxon>
        <taxon>Dikarya</taxon>
        <taxon>Ascomycota</taxon>
        <taxon>Saccharomycotina</taxon>
        <taxon>Pichiomycetes</taxon>
        <taxon>Pichiales</taxon>
        <taxon>Pichiaceae</taxon>
        <taxon>Ogataea</taxon>
        <taxon>Ogataea/Candida clade</taxon>
    </lineage>
</organism>
<feature type="region of interest" description="Disordered" evidence="3">
    <location>
        <begin position="614"/>
        <end position="668"/>
    </location>
</feature>
<proteinExistence type="inferred from homology"/>
<protein>
    <submittedName>
        <fullName evidence="4">Uncharacterized protein</fullName>
    </submittedName>
</protein>
<dbReference type="PANTHER" id="PTHR11937">
    <property type="entry name" value="ACTIN"/>
    <property type="match status" value="1"/>
</dbReference>
<dbReference type="AlphaFoldDB" id="A0A1E4SU67"/>
<dbReference type="Proteomes" id="UP000094801">
    <property type="component" value="Unassembled WGS sequence"/>
</dbReference>
<feature type="compositionally biased region" description="Acidic residues" evidence="3">
    <location>
        <begin position="152"/>
        <end position="165"/>
    </location>
</feature>
<gene>
    <name evidence="4" type="ORF">CANARDRAFT_30283</name>
</gene>
<feature type="region of interest" description="Disordered" evidence="3">
    <location>
        <begin position="1"/>
        <end position="43"/>
    </location>
</feature>
<feature type="region of interest" description="Disordered" evidence="3">
    <location>
        <begin position="145"/>
        <end position="173"/>
    </location>
</feature>
<dbReference type="STRING" id="983967.A0A1E4SU67"/>
<dbReference type="Gene3D" id="3.30.420.580">
    <property type="match status" value="1"/>
</dbReference>
<keyword evidence="5" id="KW-1185">Reference proteome</keyword>
<dbReference type="Pfam" id="PF00022">
    <property type="entry name" value="Actin"/>
    <property type="match status" value="1"/>
</dbReference>
<keyword evidence="2" id="KW-0175">Coiled coil</keyword>
<dbReference type="EMBL" id="KV453868">
    <property type="protein sequence ID" value="ODV83055.1"/>
    <property type="molecule type" value="Genomic_DNA"/>
</dbReference>
<feature type="coiled-coil region" evidence="2">
    <location>
        <begin position="63"/>
        <end position="131"/>
    </location>
</feature>
<evidence type="ECO:0000256" key="1">
    <source>
        <dbReference type="RuleBase" id="RU000487"/>
    </source>
</evidence>
<dbReference type="InterPro" id="IPR004000">
    <property type="entry name" value="Actin"/>
</dbReference>
<dbReference type="InterPro" id="IPR043129">
    <property type="entry name" value="ATPase_NBD"/>
</dbReference>
<evidence type="ECO:0000256" key="3">
    <source>
        <dbReference type="SAM" id="MobiDB-lite"/>
    </source>
</evidence>
<evidence type="ECO:0000256" key="2">
    <source>
        <dbReference type="SAM" id="Coils"/>
    </source>
</evidence>
<reference evidence="5" key="1">
    <citation type="submission" date="2016-04" db="EMBL/GenBank/DDBJ databases">
        <title>Comparative genomics of biotechnologically important yeasts.</title>
        <authorList>
            <consortium name="DOE Joint Genome Institute"/>
            <person name="Riley R."/>
            <person name="Haridas S."/>
            <person name="Wolfe K.H."/>
            <person name="Lopes M.R."/>
            <person name="Hittinger C.T."/>
            <person name="Goker M."/>
            <person name="Salamov A."/>
            <person name="Wisecaver J."/>
            <person name="Long T.M."/>
            <person name="Aerts A.L."/>
            <person name="Barry K."/>
            <person name="Choi C."/>
            <person name="Clum A."/>
            <person name="Coughlan A.Y."/>
            <person name="Deshpande S."/>
            <person name="Douglass A.P."/>
            <person name="Hanson S.J."/>
            <person name="Klenk H.-P."/>
            <person name="Labutti K."/>
            <person name="Lapidus A."/>
            <person name="Lindquist E."/>
            <person name="Lipzen A."/>
            <person name="Meier-Kolthoff J.P."/>
            <person name="Ohm R.A."/>
            <person name="Otillar R.P."/>
            <person name="Pangilinan J."/>
            <person name="Peng Y."/>
            <person name="Rokas A."/>
            <person name="Rosa C.A."/>
            <person name="Scheuner C."/>
            <person name="Sibirny A.A."/>
            <person name="Slot J.C."/>
            <person name="Stielow J.B."/>
            <person name="Sun H."/>
            <person name="Kurtzman C.P."/>
            <person name="Blackwell M."/>
            <person name="Grigoriev I.V."/>
            <person name="Jeffries T.W."/>
        </authorList>
    </citation>
    <scope>NUCLEOTIDE SEQUENCE [LARGE SCALE GENOMIC DNA]</scope>
    <source>
        <strain evidence="5">NRRL YB-2248</strain>
    </source>
</reference>
<evidence type="ECO:0000313" key="4">
    <source>
        <dbReference type="EMBL" id="ODV83055.1"/>
    </source>
</evidence>
<dbReference type="CDD" id="cd10206">
    <property type="entry name" value="ASKHA_NBD_Arp8-like"/>
    <property type="match status" value="1"/>
</dbReference>
<feature type="compositionally biased region" description="Low complexity" evidence="3">
    <location>
        <begin position="634"/>
        <end position="668"/>
    </location>
</feature>
<accession>A0A1E4SU67</accession>
<dbReference type="SMART" id="SM00268">
    <property type="entry name" value="ACTIN"/>
    <property type="match status" value="1"/>
</dbReference>
<dbReference type="Gene3D" id="3.90.640.10">
    <property type="entry name" value="Actin, Chain A, domain 4"/>
    <property type="match status" value="1"/>
</dbReference>